<evidence type="ECO:0000259" key="8">
    <source>
        <dbReference type="Pfam" id="PF03807"/>
    </source>
</evidence>
<evidence type="ECO:0000256" key="1">
    <source>
        <dbReference type="ARBA" id="ARBA00005525"/>
    </source>
</evidence>
<dbReference type="GO" id="GO:0055129">
    <property type="term" value="P:L-proline biosynthetic process"/>
    <property type="evidence" value="ECO:0007669"/>
    <property type="project" value="UniProtKB-UniRule"/>
</dbReference>
<dbReference type="Pfam" id="PF14748">
    <property type="entry name" value="P5CR_dimer"/>
    <property type="match status" value="1"/>
</dbReference>
<dbReference type="Pfam" id="PF03807">
    <property type="entry name" value="F420_oxidored"/>
    <property type="match status" value="1"/>
</dbReference>
<keyword evidence="4" id="KW-0963">Cytoplasm</keyword>
<keyword evidence="2 4" id="KW-0521">NADP</keyword>
<comment type="subcellular location">
    <subcellularLocation>
        <location evidence="4">Cytoplasm</location>
    </subcellularLocation>
</comment>
<comment type="similarity">
    <text evidence="1 4 7">Belongs to the pyrroline-5-carboxylate reductase family.</text>
</comment>
<dbReference type="EC" id="1.5.1.2" evidence="4 5"/>
<sequence>MNIYFLGGGNMAAAIAGGLVRQGGHRVHIANRGKEKRERLAEELAVSVSEKLPELAADDVLVLAVKPQDMQAACQGVQTNGALVLSVAAGLSIATLSRYLGGTRRIVRVMPNTPGKIGFGVSGMFADDSVSDQDKAVADSIMRAVGITVWLDGEERLHDITGISGSGPAYVFYLLDALKQAARQQGFGEKEAHRLSLATFKGAVALAEQTGEDFAVLQQNVTSKGGTTHEAIETFKAGQVAETVVKGVAACVNRSRELAKQFEAV</sequence>
<dbReference type="HAMAP" id="MF_01925">
    <property type="entry name" value="P5C_reductase"/>
    <property type="match status" value="1"/>
</dbReference>
<feature type="domain" description="Pyrroline-5-carboxylate reductase catalytic N-terminal" evidence="8">
    <location>
        <begin position="3"/>
        <end position="90"/>
    </location>
</feature>
<comment type="pathway">
    <text evidence="4 7">Amino-acid biosynthesis; L-proline biosynthesis; L-proline from L-glutamate 5-semialdehyde: step 1/1.</text>
</comment>
<dbReference type="AlphaFoldDB" id="A0A378U1M8"/>
<keyword evidence="4 7" id="KW-0028">Amino-acid biosynthesis</keyword>
<dbReference type="InterPro" id="IPR053790">
    <property type="entry name" value="P5CR-like_CS"/>
</dbReference>
<dbReference type="SUPFAM" id="SSF51735">
    <property type="entry name" value="NAD(P)-binding Rossmann-fold domains"/>
    <property type="match status" value="1"/>
</dbReference>
<dbReference type="InterPro" id="IPR028939">
    <property type="entry name" value="P5C_Rdtase_cat_N"/>
</dbReference>
<evidence type="ECO:0000256" key="2">
    <source>
        <dbReference type="ARBA" id="ARBA00022857"/>
    </source>
</evidence>
<keyword evidence="4 7" id="KW-0641">Proline biosynthesis</keyword>
<dbReference type="InterPro" id="IPR008927">
    <property type="entry name" value="6-PGluconate_DH-like_C_sf"/>
</dbReference>
<keyword evidence="3 4" id="KW-0560">Oxidoreductase</keyword>
<accession>A0A378U1M8</accession>
<dbReference type="GO" id="GO:0005737">
    <property type="term" value="C:cytoplasm"/>
    <property type="evidence" value="ECO:0007669"/>
    <property type="project" value="UniProtKB-SubCell"/>
</dbReference>
<dbReference type="NCBIfam" id="TIGR00112">
    <property type="entry name" value="proC"/>
    <property type="match status" value="1"/>
</dbReference>
<dbReference type="PROSITE" id="PS00521">
    <property type="entry name" value="P5CR"/>
    <property type="match status" value="1"/>
</dbReference>
<evidence type="ECO:0000256" key="4">
    <source>
        <dbReference type="HAMAP-Rule" id="MF_01925"/>
    </source>
</evidence>
<feature type="domain" description="Pyrroline-5-carboxylate reductase dimerisation" evidence="9">
    <location>
        <begin position="154"/>
        <end position="258"/>
    </location>
</feature>
<evidence type="ECO:0000256" key="7">
    <source>
        <dbReference type="RuleBase" id="RU003903"/>
    </source>
</evidence>
<proteinExistence type="inferred from homology"/>
<evidence type="ECO:0000256" key="6">
    <source>
        <dbReference type="PIRSR" id="PIRSR000193-1"/>
    </source>
</evidence>
<dbReference type="GeneID" id="93352726"/>
<name>A0A378U1M8_NEIEL</name>
<comment type="catalytic activity">
    <reaction evidence="4">
        <text>L-proline + NAD(+) = (S)-1-pyrroline-5-carboxylate + NADH + 2 H(+)</text>
        <dbReference type="Rhea" id="RHEA:14105"/>
        <dbReference type="ChEBI" id="CHEBI:15378"/>
        <dbReference type="ChEBI" id="CHEBI:17388"/>
        <dbReference type="ChEBI" id="CHEBI:57540"/>
        <dbReference type="ChEBI" id="CHEBI:57945"/>
        <dbReference type="ChEBI" id="CHEBI:60039"/>
        <dbReference type="EC" id="1.5.1.2"/>
    </reaction>
</comment>
<comment type="function">
    <text evidence="4">Catalyzes the reduction of 1-pyrroline-5-carboxylate (PCA) to L-proline.</text>
</comment>
<dbReference type="PANTHER" id="PTHR11645">
    <property type="entry name" value="PYRROLINE-5-CARBOXYLATE REDUCTASE"/>
    <property type="match status" value="1"/>
</dbReference>
<organism evidence="10 11">
    <name type="scientific">Neisseria elongata</name>
    <dbReference type="NCBI Taxonomy" id="495"/>
    <lineage>
        <taxon>Bacteria</taxon>
        <taxon>Pseudomonadati</taxon>
        <taxon>Pseudomonadota</taxon>
        <taxon>Betaproteobacteria</taxon>
        <taxon>Neisseriales</taxon>
        <taxon>Neisseriaceae</taxon>
        <taxon>Neisseria</taxon>
    </lineage>
</organism>
<dbReference type="InterPro" id="IPR036291">
    <property type="entry name" value="NAD(P)-bd_dom_sf"/>
</dbReference>
<dbReference type="Gene3D" id="3.40.50.720">
    <property type="entry name" value="NAD(P)-binding Rossmann-like Domain"/>
    <property type="match status" value="1"/>
</dbReference>
<dbReference type="PIRSF" id="PIRSF000193">
    <property type="entry name" value="Pyrrol-5-carb_rd"/>
    <property type="match status" value="1"/>
</dbReference>
<evidence type="ECO:0000313" key="11">
    <source>
        <dbReference type="Proteomes" id="UP000254927"/>
    </source>
</evidence>
<dbReference type="SUPFAM" id="SSF48179">
    <property type="entry name" value="6-phosphogluconate dehydrogenase C-terminal domain-like"/>
    <property type="match status" value="1"/>
</dbReference>
<gene>
    <name evidence="4 10" type="primary">proC</name>
    <name evidence="10" type="ORF">NCTC10660_01738</name>
</gene>
<dbReference type="EMBL" id="UGQW01000002">
    <property type="protein sequence ID" value="STZ68232.1"/>
    <property type="molecule type" value="Genomic_DNA"/>
</dbReference>
<evidence type="ECO:0000313" key="10">
    <source>
        <dbReference type="EMBL" id="STZ68232.1"/>
    </source>
</evidence>
<evidence type="ECO:0000259" key="9">
    <source>
        <dbReference type="Pfam" id="PF14748"/>
    </source>
</evidence>
<dbReference type="RefSeq" id="WP_074898260.1">
    <property type="nucleotide sequence ID" value="NZ_CP031252.1"/>
</dbReference>
<dbReference type="FunFam" id="1.10.3730.10:FF:000001">
    <property type="entry name" value="Pyrroline-5-carboxylate reductase"/>
    <property type="match status" value="1"/>
</dbReference>
<dbReference type="Gene3D" id="1.10.3730.10">
    <property type="entry name" value="ProC C-terminal domain-like"/>
    <property type="match status" value="1"/>
</dbReference>
<dbReference type="InterPro" id="IPR000304">
    <property type="entry name" value="Pyrroline-COOH_reductase"/>
</dbReference>
<evidence type="ECO:0000256" key="5">
    <source>
        <dbReference type="NCBIfam" id="TIGR00112"/>
    </source>
</evidence>
<protein>
    <recommendedName>
        <fullName evidence="4 5">Pyrroline-5-carboxylate reductase</fullName>
        <shortName evidence="4">P5C reductase</shortName>
        <shortName evidence="4">P5CR</shortName>
        <ecNumber evidence="4 5">1.5.1.2</ecNumber>
    </recommendedName>
    <alternativeName>
        <fullName evidence="4">PCA reductase</fullName>
    </alternativeName>
</protein>
<dbReference type="UniPathway" id="UPA00098">
    <property type="reaction ID" value="UER00361"/>
</dbReference>
<feature type="binding site" evidence="6">
    <location>
        <begin position="64"/>
        <end position="67"/>
    </location>
    <ligand>
        <name>NADP(+)</name>
        <dbReference type="ChEBI" id="CHEBI:58349"/>
    </ligand>
</feature>
<feature type="binding site" evidence="6">
    <location>
        <begin position="6"/>
        <end position="11"/>
    </location>
    <ligand>
        <name>NADP(+)</name>
        <dbReference type="ChEBI" id="CHEBI:58349"/>
    </ligand>
</feature>
<dbReference type="PANTHER" id="PTHR11645:SF0">
    <property type="entry name" value="PYRROLINE-5-CARBOXYLATE REDUCTASE 3"/>
    <property type="match status" value="1"/>
</dbReference>
<dbReference type="GO" id="GO:0004735">
    <property type="term" value="F:pyrroline-5-carboxylate reductase activity"/>
    <property type="evidence" value="ECO:0007669"/>
    <property type="project" value="UniProtKB-UniRule"/>
</dbReference>
<reference evidence="10 11" key="1">
    <citation type="submission" date="2018-06" db="EMBL/GenBank/DDBJ databases">
        <authorList>
            <consortium name="Pathogen Informatics"/>
            <person name="Doyle S."/>
        </authorList>
    </citation>
    <scope>NUCLEOTIDE SEQUENCE [LARGE SCALE GENOMIC DNA]</scope>
    <source>
        <strain evidence="10 11">NCTC10660</strain>
    </source>
</reference>
<dbReference type="Proteomes" id="UP000254927">
    <property type="component" value="Unassembled WGS sequence"/>
</dbReference>
<evidence type="ECO:0000256" key="3">
    <source>
        <dbReference type="ARBA" id="ARBA00023002"/>
    </source>
</evidence>
<dbReference type="InterPro" id="IPR029036">
    <property type="entry name" value="P5CR_dimer"/>
</dbReference>
<comment type="catalytic activity">
    <reaction evidence="4 7">
        <text>L-proline + NADP(+) = (S)-1-pyrroline-5-carboxylate + NADPH + 2 H(+)</text>
        <dbReference type="Rhea" id="RHEA:14109"/>
        <dbReference type="ChEBI" id="CHEBI:15378"/>
        <dbReference type="ChEBI" id="CHEBI:17388"/>
        <dbReference type="ChEBI" id="CHEBI:57783"/>
        <dbReference type="ChEBI" id="CHEBI:58349"/>
        <dbReference type="ChEBI" id="CHEBI:60039"/>
        <dbReference type="EC" id="1.5.1.2"/>
    </reaction>
</comment>